<comment type="caution">
    <text evidence="1">The sequence shown here is derived from an EMBL/GenBank/DDBJ whole genome shotgun (WGS) entry which is preliminary data.</text>
</comment>
<gene>
    <name evidence="1" type="ORF">BBK14_21755</name>
</gene>
<proteinExistence type="predicted"/>
<protein>
    <submittedName>
        <fullName evidence="1">Hemerythrin HHE cation-binding protein</fullName>
    </submittedName>
</protein>
<organism evidence="1 2">
    <name type="scientific">Parafrankia soli</name>
    <dbReference type="NCBI Taxonomy" id="2599596"/>
    <lineage>
        <taxon>Bacteria</taxon>
        <taxon>Bacillati</taxon>
        <taxon>Actinomycetota</taxon>
        <taxon>Actinomycetes</taxon>
        <taxon>Frankiales</taxon>
        <taxon>Frankiaceae</taxon>
        <taxon>Parafrankia</taxon>
    </lineage>
</organism>
<dbReference type="SUPFAM" id="SSF50475">
    <property type="entry name" value="FMN-binding split barrel"/>
    <property type="match status" value="1"/>
</dbReference>
<dbReference type="InterPro" id="IPR012349">
    <property type="entry name" value="Split_barrel_FMN-bd"/>
</dbReference>
<sequence length="347" mass="38215">MSDLHDLPARVFSLIESGVVAEFSTVSAAGIPIDTPTYYFPADDMSTIDLATGLPNPAKAERVRRTSKVGLLIEGRPEEPVVVIRAHGAVRDSDIQANAIRYLAETGYEGISHGITWEEARKAVTYWSRIIIENKPERVYWWDSHAALDDPPQVWSAAPDTVYPTSDPSPARRMKRSAWPVRPWQDVAGEAVEGGTPAHLSVLDEDGFPLPMRATSFELTAEGFRLAVPTGTPWRLRGRASLTFAGFRTFVGDAGADGGDRVLFRVERSLPQHPATLDTKQVLQPSEDTLAKARARLEYEAERRGQSLPVIPADPPPRTRIALIRRARIASDAPITGITEEHGNRRT</sequence>
<dbReference type="Proteomes" id="UP000179769">
    <property type="component" value="Unassembled WGS sequence"/>
</dbReference>
<evidence type="ECO:0000313" key="2">
    <source>
        <dbReference type="Proteomes" id="UP000179769"/>
    </source>
</evidence>
<evidence type="ECO:0000313" key="1">
    <source>
        <dbReference type="EMBL" id="OHV25753.1"/>
    </source>
</evidence>
<name>A0A1S1PSK4_9ACTN</name>
<dbReference type="RefSeq" id="WP_071065221.1">
    <property type="nucleotide sequence ID" value="NZ_MAXA01000228.1"/>
</dbReference>
<keyword evidence="2" id="KW-1185">Reference proteome</keyword>
<dbReference type="EMBL" id="MAXA01000228">
    <property type="protein sequence ID" value="OHV25753.1"/>
    <property type="molecule type" value="Genomic_DNA"/>
</dbReference>
<accession>A0A1S1PSK4</accession>
<dbReference type="AlphaFoldDB" id="A0A1S1PSK4"/>
<reference evidence="2" key="1">
    <citation type="submission" date="2016-07" db="EMBL/GenBank/DDBJ databases">
        <title>Frankia sp. NRRL B-16219 Genome sequencing.</title>
        <authorList>
            <person name="Ghodhbane-Gtari F."/>
            <person name="Swanson E."/>
            <person name="Gueddou A."/>
            <person name="Louati M."/>
            <person name="Nouioui I."/>
            <person name="Hezbri K."/>
            <person name="Abebe-Akele F."/>
            <person name="Simpson S."/>
            <person name="Morris K."/>
            <person name="Thomas K."/>
            <person name="Gtari M."/>
            <person name="Tisa L.S."/>
        </authorList>
    </citation>
    <scope>NUCLEOTIDE SEQUENCE [LARGE SCALE GENOMIC DNA]</scope>
    <source>
        <strain evidence="2">NRRL B-16219</strain>
    </source>
</reference>
<dbReference type="Gene3D" id="2.30.110.10">
    <property type="entry name" value="Electron Transport, Fmn-binding Protein, Chain A"/>
    <property type="match status" value="1"/>
</dbReference>
<dbReference type="OrthoDB" id="162914at2"/>